<name>A0A5B7H0F5_PORTR</name>
<gene>
    <name evidence="1" type="ORF">E2C01_057591</name>
</gene>
<dbReference type="EMBL" id="VSRR010020882">
    <property type="protein sequence ID" value="MPC63493.1"/>
    <property type="molecule type" value="Genomic_DNA"/>
</dbReference>
<comment type="caution">
    <text evidence="1">The sequence shown here is derived from an EMBL/GenBank/DDBJ whole genome shotgun (WGS) entry which is preliminary data.</text>
</comment>
<evidence type="ECO:0000313" key="1">
    <source>
        <dbReference type="EMBL" id="MPC63493.1"/>
    </source>
</evidence>
<accession>A0A5B7H0F5</accession>
<evidence type="ECO:0000313" key="2">
    <source>
        <dbReference type="Proteomes" id="UP000324222"/>
    </source>
</evidence>
<keyword evidence="2" id="KW-1185">Reference proteome</keyword>
<dbReference type="Proteomes" id="UP000324222">
    <property type="component" value="Unassembled WGS sequence"/>
</dbReference>
<protein>
    <submittedName>
        <fullName evidence="1">Uncharacterized protein</fullName>
    </submittedName>
</protein>
<dbReference type="AlphaFoldDB" id="A0A5B7H0F5"/>
<proteinExistence type="predicted"/>
<reference evidence="1 2" key="1">
    <citation type="submission" date="2019-05" db="EMBL/GenBank/DDBJ databases">
        <title>Another draft genome of Portunus trituberculatus and its Hox gene families provides insights of decapod evolution.</title>
        <authorList>
            <person name="Jeong J.-H."/>
            <person name="Song I."/>
            <person name="Kim S."/>
            <person name="Choi T."/>
            <person name="Kim D."/>
            <person name="Ryu S."/>
            <person name="Kim W."/>
        </authorList>
    </citation>
    <scope>NUCLEOTIDE SEQUENCE [LARGE SCALE GENOMIC DNA]</scope>
    <source>
        <tissue evidence="1">Muscle</tissue>
    </source>
</reference>
<organism evidence="1 2">
    <name type="scientific">Portunus trituberculatus</name>
    <name type="common">Swimming crab</name>
    <name type="synonym">Neptunus trituberculatus</name>
    <dbReference type="NCBI Taxonomy" id="210409"/>
    <lineage>
        <taxon>Eukaryota</taxon>
        <taxon>Metazoa</taxon>
        <taxon>Ecdysozoa</taxon>
        <taxon>Arthropoda</taxon>
        <taxon>Crustacea</taxon>
        <taxon>Multicrustacea</taxon>
        <taxon>Malacostraca</taxon>
        <taxon>Eumalacostraca</taxon>
        <taxon>Eucarida</taxon>
        <taxon>Decapoda</taxon>
        <taxon>Pleocyemata</taxon>
        <taxon>Brachyura</taxon>
        <taxon>Eubrachyura</taxon>
        <taxon>Portunoidea</taxon>
        <taxon>Portunidae</taxon>
        <taxon>Portuninae</taxon>
        <taxon>Portunus</taxon>
    </lineage>
</organism>
<sequence length="175" mass="19927">MFTTSFGFPFPFTNHPGELAFNFTILHDLEQLVQQLTRVPDRLGDTANILHLFFTSNRSGDAVTLSSPLGFSYHNTIFVSCSIPPQDPSRLRCLWRFASASLESLRMYYADFSWNDFCFRVIDPSLCTKRITEVILSGMKAYISHSFLNLNLLNLGLTQPVTVQYMIERLPTEGT</sequence>